<accession>A0A7C6A963</accession>
<protein>
    <submittedName>
        <fullName evidence="3">T9SS type A sorting domain-containing protein</fullName>
    </submittedName>
</protein>
<evidence type="ECO:0000259" key="2">
    <source>
        <dbReference type="Pfam" id="PF18962"/>
    </source>
</evidence>
<organism evidence="3">
    <name type="scientific">candidate division WOR-3 bacterium</name>
    <dbReference type="NCBI Taxonomy" id="2052148"/>
    <lineage>
        <taxon>Bacteria</taxon>
        <taxon>Bacteria division WOR-3</taxon>
    </lineage>
</organism>
<dbReference type="Gene3D" id="2.60.40.4070">
    <property type="match status" value="1"/>
</dbReference>
<dbReference type="InterPro" id="IPR013783">
    <property type="entry name" value="Ig-like_fold"/>
</dbReference>
<reference evidence="3" key="1">
    <citation type="journal article" date="2020" name="mSystems">
        <title>Genome- and Community-Level Interaction Insights into Carbon Utilization and Element Cycling Functions of Hydrothermarchaeota in Hydrothermal Sediment.</title>
        <authorList>
            <person name="Zhou Z."/>
            <person name="Liu Y."/>
            <person name="Xu W."/>
            <person name="Pan J."/>
            <person name="Luo Z.H."/>
            <person name="Li M."/>
        </authorList>
    </citation>
    <scope>NUCLEOTIDE SEQUENCE [LARGE SCALE GENOMIC DNA]</scope>
    <source>
        <strain evidence="3">SpSt-876</strain>
    </source>
</reference>
<feature type="domain" description="Secretion system C-terminal sorting" evidence="2">
    <location>
        <begin position="531"/>
        <end position="607"/>
    </location>
</feature>
<evidence type="ECO:0000313" key="3">
    <source>
        <dbReference type="EMBL" id="HHS52212.1"/>
    </source>
</evidence>
<feature type="signal peptide" evidence="1">
    <location>
        <begin position="1"/>
        <end position="19"/>
    </location>
</feature>
<dbReference type="AlphaFoldDB" id="A0A7C6A963"/>
<gene>
    <name evidence="3" type="ORF">ENW73_05020</name>
</gene>
<dbReference type="EMBL" id="DTLI01000131">
    <property type="protein sequence ID" value="HHS52212.1"/>
    <property type="molecule type" value="Genomic_DNA"/>
</dbReference>
<dbReference type="Pfam" id="PF18962">
    <property type="entry name" value="Por_Secre_tail"/>
    <property type="match status" value="1"/>
</dbReference>
<dbReference type="InterPro" id="IPR026444">
    <property type="entry name" value="Secre_tail"/>
</dbReference>
<evidence type="ECO:0000256" key="1">
    <source>
        <dbReference type="SAM" id="SignalP"/>
    </source>
</evidence>
<keyword evidence="1" id="KW-0732">Signal</keyword>
<sequence>MLNLVLALALITVSPPSSAVANFLSPLTFGGGGPDTFGYTWLDSDTTAPGAPVFNWIPIRGLGTRITGLADDNVVGPFPIGFEFPYYWYTVNSFYVGSNGYISFGDNFLAASPFKPVPHPARPNNVLAPLMSDLDFSVGNASCWYWTNANADTLIVEYDSVRFWSTGGNNTFQIILSRPDSTITFQYLDQQGQPYNGWTTDSTNSIGIENVTGSIGLRYLFMGTPSYNMPHAGLAVKFIPPESSSYQVHDVGIYEALSENSGGIFVYNGDTLTPWAKVKNTGNQPEAGFPVYGWIKNQAGTIIYADTLLAGSLNPGEIDSMVFTPNWIPSSNGLFTFTAKTSLTGDMYPDNDQAVVEMRVVTYPAELQYENLTTTTLLYSWNGPGGYGNRFVPPRYPCQVTGMKIYSSATPATSIFVGVFDDNGVGGGPGDTLTSATLNVTTANWYTVNFTTPAVITEGAFFVGAISAVPNRPSFGMDTTKPISRQGWEYTTSWAPSRHANIHDICIRALVSTAPGIEEELTPASFSSVTILPNPFQTKTKITFANPKACVLTLQVYNSLGQCVKTFNTQGNQIIWDGRGDKGQRLADGVYFLKFNREKGEFRKLIITR</sequence>
<comment type="caution">
    <text evidence="3">The sequence shown here is derived from an EMBL/GenBank/DDBJ whole genome shotgun (WGS) entry which is preliminary data.</text>
</comment>
<name>A0A7C6A963_UNCW3</name>
<feature type="chain" id="PRO_5028444367" evidence="1">
    <location>
        <begin position="20"/>
        <end position="609"/>
    </location>
</feature>
<dbReference type="Gene3D" id="2.60.40.10">
    <property type="entry name" value="Immunoglobulins"/>
    <property type="match status" value="1"/>
</dbReference>
<dbReference type="NCBIfam" id="TIGR04183">
    <property type="entry name" value="Por_Secre_tail"/>
    <property type="match status" value="1"/>
</dbReference>
<proteinExistence type="predicted"/>